<feature type="domain" description="Pericentriolar material 1 protein C-terminal" evidence="3">
    <location>
        <begin position="1518"/>
        <end position="1587"/>
    </location>
</feature>
<feature type="region of interest" description="Disordered" evidence="2">
    <location>
        <begin position="498"/>
        <end position="520"/>
    </location>
</feature>
<sequence>MDVADPAVSQDNSRFTSTLYVPVEHEQQMSWSMLGRHSQDMTGQGCSAPVRKDPQVRRTPRNVLPDKENKSNISKMPDRNQVASRLNQIREYIKQTSSLMDTLKNSGNPRHVSQYAKLAKMVVDLQDSEVKLQQLLNTLDRVAVDLAKAENELPDYTESYHMQRFAHLLEVLQAQEDMYQNICKNGSMTEMASNVSPVHTMYGNNRPTSDANTSRSSVESVTASGRSSHGQEPSGAVLKSSDSARRNELKMKVEESQRKLQALQDHQVALVALQQKAQDQLKEAKAAQLANALVELSSTAEDGEIEGLLLARAASEVTAARSINNELLSGETPVDPAHGNMQHLEDRIMSLQQLCDNRNELVSFLGDRDADLVSEHLVLQDKLQDLAFKKQHMDHLVAQFQALNNNNTAPSDRLNELMSSSAPSEDGDGTEGILEGDVNYDMVQKKVAELNVMKAQLNRLQGLMSAYTEDPQQLNEPTPPMNVGELPEEEEQAVNLRRQKRKAGSCGGSVARSSGKPDNISHACAGEVERSQEIHNKTLKLQEAKARLQQLQDLMSLVTEAHSQGQALPEQYLELLNQETAREQHEAPSRAHRRSVDRHSVSEALDSREVSTVDMINTMADELRMHTQTINEERDRLINTRPELSNLPAGLPYLEKKTNTQMDAQQSREAELQAKRRELVELMRKDQGQPSNVNQDVCSLMSAFRTYPCFSGQGDGTVITCNGTWGGSTMETMDDAGEQDHDLQEQSAGYSSEEGFDDDEEPEHDSAKPWSTLIRMACPINSNVIDALAHSTATNRDALSMSLDSGRGPPLGHINATPPPPIVGGINKQGPQNMWQKESSEGFTPRAVWTPSSNHVNQENPGADEPRVSGNSTNNDGNTNIHNALLTNSGSASNIWQQQALQLQQQLEMTTSLCQSMLTEHQQQNQHFLSPYWGGGPPLMYPPGATPDIYYQQLLVTSQMQHQHMLMTTLNQCCHLLWLQQRELASLRASVHALQDKAVRSREVPPTPGVIGHPGEAIIITSNENSAHPSPHQSQSNLGPTHQQFHLTNCNPALHPNLKMSYSGGLYMSPADGATGVTSAQSLPNLAHTTTPDMHVPNNGPQRFVPPTTIQNFDPNFHCTPAIMMPNFPPPANLNVSSRPQLPVSSLIQPTPWLQQSAGIGGHAAPTALNNQVPPGNRANNYWDNFRSYSRQNLLSTSTKSNEGGMSHSPSPLVDRSHNSLRGPGPSSAPHGAPSSVLASGPGPMYVQPDQGWPGTLHNSARKEKLNTEQYQGEGYLLHVPPQGSAQPSEASSIQYQLSMTEGPSDNLRPFLNNNCVLPPGPQHPSAGGNLASYHDHNIKPIDAVKKKRNSKTPVVSEHIQHQPHSALNQVESLPELNRQKTGNTLFEVLDQPVYQEVAALISINENHPQFLLQLFRDLQMVSSDALRHSTLQSIHDMVNQHRVSDAENQLSQENVSTLAPSVQSVVETAGYPDEGNKEGAMALPTTHLSPQLLPRNAAWNIKDELAATTDQLYPAVKLDWEAQTVLADLRPFLKAHMDDTCSPAFLEAIRRLTMQLVPHQGQPTFYFEGQLDPLLEDALLKFQGCRYGQLQAAPEGFSAFIQEYANAENDDDTNKMPGLMLEPQESTNSSGQQHTKAPTQLFLGTESNTQMYHSPVEGAIGPEAYNGDLAEADQSRHEETEPCLLSGFLLEEAQQVVAEEGEESHVSTLEEKPVVFTTGEQLKTEGEEWEQEQGLDRVPTRLNIEEEAEKTILPTSTNTRKADGIMSAYPLSASQYITIIESTEREGKEKRGSQGGNKKQRTKEGPSYHQTFLDSSAAEHEKPPPVHPTEIRTSISPSSAVELNTTNALANYATEAGLIRIVYLCGVTLTSALDSCIGNHMTKCRSVRIDTKDAYAPFLSSARGLGHRGYKGYQPCAVLALANALVVLSSTAEDGKIEVQISVGMDKHFIKGQRLLVKTDMGTVEGDLFAMNSEHTKISLKNVATYPEGKKMSGLVNFFKNEVIDVLLLEAALDTKKKVLIPEDTLLMKNILSQPVQQKIHTEGLNNPTSHKNINTSQNSGRILESPTLRGIEFKILRSLLTDYKGKSTKKKLAVAFLVEKEMTGQEAKFTKSLAQTLKDVLHMPKDLIFERLVRLGYVEEDNARWHKRPLDADLECQIIKNVPYLFLLHEKLLSVYMEKLNNAISINLEVREANETERKEIEDMGHKFFAQKMQLLNVQQCINNGYSKRYSSFPSNNRH</sequence>
<dbReference type="InterPro" id="IPR024138">
    <property type="entry name" value="Pericentriolar_Pcm1"/>
</dbReference>
<feature type="region of interest" description="Disordered" evidence="2">
    <location>
        <begin position="851"/>
        <end position="883"/>
    </location>
</feature>
<evidence type="ECO:0000256" key="1">
    <source>
        <dbReference type="SAM" id="Coils"/>
    </source>
</evidence>
<feature type="region of interest" description="Disordered" evidence="2">
    <location>
        <begin position="1610"/>
        <end position="1636"/>
    </location>
</feature>
<dbReference type="PANTHER" id="PTHR14164:SF12">
    <property type="entry name" value="PERICENTRIOLAR MATERIAL 1 PROTEIN"/>
    <property type="match status" value="1"/>
</dbReference>
<feature type="compositionally biased region" description="Acidic residues" evidence="2">
    <location>
        <begin position="754"/>
        <end position="763"/>
    </location>
</feature>
<proteinExistence type="predicted"/>
<name>A0A7R9PLQ4_TIMGE</name>
<dbReference type="EMBL" id="OE840886">
    <property type="protein sequence ID" value="CAD7593113.1"/>
    <property type="molecule type" value="Genomic_DNA"/>
</dbReference>
<feature type="compositionally biased region" description="Low complexity" evidence="2">
    <location>
        <begin position="1223"/>
        <end position="1236"/>
    </location>
</feature>
<dbReference type="PANTHER" id="PTHR14164">
    <property type="entry name" value="PERICENTRIOLAR MATERIAL 1-RELATED"/>
    <property type="match status" value="1"/>
</dbReference>
<dbReference type="GO" id="GO:1905515">
    <property type="term" value="P:non-motile cilium assembly"/>
    <property type="evidence" value="ECO:0007669"/>
    <property type="project" value="TreeGrafter"/>
</dbReference>
<feature type="coiled-coil region" evidence="1">
    <location>
        <begin position="534"/>
        <end position="561"/>
    </location>
</feature>
<feature type="compositionally biased region" description="Polar residues" evidence="2">
    <location>
        <begin position="1625"/>
        <end position="1636"/>
    </location>
</feature>
<feature type="region of interest" description="Disordered" evidence="2">
    <location>
        <begin position="1816"/>
        <end position="1835"/>
    </location>
</feature>
<feature type="compositionally biased region" description="Basic and acidic residues" evidence="2">
    <location>
        <begin position="580"/>
        <end position="589"/>
    </location>
</feature>
<feature type="compositionally biased region" description="Low complexity" evidence="2">
    <location>
        <begin position="869"/>
        <end position="880"/>
    </location>
</feature>
<reference evidence="4" key="1">
    <citation type="submission" date="2020-11" db="EMBL/GenBank/DDBJ databases">
        <authorList>
            <person name="Tran Van P."/>
        </authorList>
    </citation>
    <scope>NUCLEOTIDE SEQUENCE</scope>
</reference>
<gene>
    <name evidence="4" type="ORF">TGEB3V08_LOCUS5180</name>
</gene>
<dbReference type="GO" id="GO:0036064">
    <property type="term" value="C:ciliary basal body"/>
    <property type="evidence" value="ECO:0007669"/>
    <property type="project" value="TreeGrafter"/>
</dbReference>
<feature type="compositionally biased region" description="Polar residues" evidence="2">
    <location>
        <begin position="851"/>
        <end position="860"/>
    </location>
</feature>
<feature type="compositionally biased region" description="Polar residues" evidence="2">
    <location>
        <begin position="197"/>
        <end position="231"/>
    </location>
</feature>
<organism evidence="4">
    <name type="scientific">Timema genevievae</name>
    <name type="common">Walking stick</name>
    <dbReference type="NCBI Taxonomy" id="629358"/>
    <lineage>
        <taxon>Eukaryota</taxon>
        <taxon>Metazoa</taxon>
        <taxon>Ecdysozoa</taxon>
        <taxon>Arthropoda</taxon>
        <taxon>Hexapoda</taxon>
        <taxon>Insecta</taxon>
        <taxon>Pterygota</taxon>
        <taxon>Neoptera</taxon>
        <taxon>Polyneoptera</taxon>
        <taxon>Phasmatodea</taxon>
        <taxon>Timematodea</taxon>
        <taxon>Timematoidea</taxon>
        <taxon>Timematidae</taxon>
        <taxon>Timema</taxon>
    </lineage>
</organism>
<feature type="region of interest" description="Disordered" evidence="2">
    <location>
        <begin position="730"/>
        <end position="766"/>
    </location>
</feature>
<evidence type="ECO:0000256" key="2">
    <source>
        <dbReference type="SAM" id="MobiDB-lite"/>
    </source>
</evidence>
<dbReference type="GO" id="GO:0034451">
    <property type="term" value="C:centriolar satellite"/>
    <property type="evidence" value="ECO:0007669"/>
    <property type="project" value="TreeGrafter"/>
</dbReference>
<accession>A0A7R9PLQ4</accession>
<feature type="region of interest" description="Disordered" evidence="2">
    <location>
        <begin position="580"/>
        <end position="601"/>
    </location>
</feature>
<feature type="region of interest" description="Disordered" evidence="2">
    <location>
        <begin position="407"/>
        <end position="430"/>
    </location>
</feature>
<feature type="region of interest" description="Disordered" evidence="2">
    <location>
        <begin position="197"/>
        <end position="252"/>
    </location>
</feature>
<protein>
    <recommendedName>
        <fullName evidence="3">Pericentriolar material 1 protein C-terminal domain-containing protein</fullName>
    </recommendedName>
</protein>
<feature type="region of interest" description="Disordered" evidence="2">
    <location>
        <begin position="37"/>
        <end position="79"/>
    </location>
</feature>
<keyword evidence="1" id="KW-0175">Coiled coil</keyword>
<dbReference type="GO" id="GO:0071539">
    <property type="term" value="P:protein localization to centrosome"/>
    <property type="evidence" value="ECO:0007669"/>
    <property type="project" value="InterPro"/>
</dbReference>
<dbReference type="GO" id="GO:0034454">
    <property type="term" value="P:microtubule anchoring at centrosome"/>
    <property type="evidence" value="ECO:0007669"/>
    <property type="project" value="InterPro"/>
</dbReference>
<feature type="compositionally biased region" description="Basic and acidic residues" evidence="2">
    <location>
        <begin position="1784"/>
        <end position="1793"/>
    </location>
</feature>
<evidence type="ECO:0000313" key="4">
    <source>
        <dbReference type="EMBL" id="CAD7593113.1"/>
    </source>
</evidence>
<evidence type="ECO:0000259" key="3">
    <source>
        <dbReference type="Pfam" id="PF15717"/>
    </source>
</evidence>
<feature type="region of interest" description="Disordered" evidence="2">
    <location>
        <begin position="1197"/>
        <end position="1258"/>
    </location>
</feature>
<feature type="domain" description="Pericentriolar material 1 protein C-terminal" evidence="3">
    <location>
        <begin position="1385"/>
        <end position="1459"/>
    </location>
</feature>
<dbReference type="InterPro" id="IPR031446">
    <property type="entry name" value="PCM1_C"/>
</dbReference>
<dbReference type="Pfam" id="PF15717">
    <property type="entry name" value="PCM1_C"/>
    <property type="match status" value="2"/>
</dbReference>
<feature type="compositionally biased region" description="Basic and acidic residues" evidence="2">
    <location>
        <begin position="242"/>
        <end position="252"/>
    </location>
</feature>
<feature type="compositionally biased region" description="Polar residues" evidence="2">
    <location>
        <begin position="1197"/>
        <end position="1210"/>
    </location>
</feature>
<feature type="region of interest" description="Disordered" evidence="2">
    <location>
        <begin position="1784"/>
        <end position="1809"/>
    </location>
</feature>